<dbReference type="RefSeq" id="WP_204498771.1">
    <property type="nucleotide sequence ID" value="NZ_JAFBDR010000008.1"/>
</dbReference>
<evidence type="ECO:0000313" key="2">
    <source>
        <dbReference type="Proteomes" id="UP001296943"/>
    </source>
</evidence>
<evidence type="ECO:0000313" key="1">
    <source>
        <dbReference type="EMBL" id="MBM7571270.1"/>
    </source>
</evidence>
<gene>
    <name evidence="1" type="ORF">JOC48_001766</name>
</gene>
<reference evidence="1 2" key="1">
    <citation type="submission" date="2021-01" db="EMBL/GenBank/DDBJ databases">
        <title>Genomic Encyclopedia of Type Strains, Phase IV (KMG-IV): sequencing the most valuable type-strain genomes for metagenomic binning, comparative biology and taxonomic classification.</title>
        <authorList>
            <person name="Goeker M."/>
        </authorList>
    </citation>
    <scope>NUCLEOTIDE SEQUENCE [LARGE SCALE GENOMIC DNA]</scope>
    <source>
        <strain evidence="1 2">DSM 23711</strain>
    </source>
</reference>
<dbReference type="NCBIfam" id="TIGR02837">
    <property type="entry name" value="spore_II_R"/>
    <property type="match status" value="1"/>
</dbReference>
<comment type="caution">
    <text evidence="1">The sequence shown here is derived from an EMBL/GenBank/DDBJ whole genome shotgun (WGS) entry which is preliminary data.</text>
</comment>
<organism evidence="1 2">
    <name type="scientific">Aquibacillus albus</name>
    <dbReference type="NCBI Taxonomy" id="1168171"/>
    <lineage>
        <taxon>Bacteria</taxon>
        <taxon>Bacillati</taxon>
        <taxon>Bacillota</taxon>
        <taxon>Bacilli</taxon>
        <taxon>Bacillales</taxon>
        <taxon>Bacillaceae</taxon>
        <taxon>Aquibacillus</taxon>
    </lineage>
</organism>
<accession>A0ABS2MZJ1</accession>
<proteinExistence type="predicted"/>
<protein>
    <submittedName>
        <fullName evidence="1">Stage II sporulation protein R</fullName>
    </submittedName>
</protein>
<name>A0ABS2MZJ1_9BACI</name>
<keyword evidence="2" id="KW-1185">Reference proteome</keyword>
<dbReference type="EMBL" id="JAFBDR010000008">
    <property type="protein sequence ID" value="MBM7571270.1"/>
    <property type="molecule type" value="Genomic_DNA"/>
</dbReference>
<sequence>MKKYLVAFIIFLILFGSFPAKGISNGAINQQRTTDEFRVIPDEAIRLRILANSDSDSDQALKRKIRDEINEEITQWVEDITDIEHARQLIQDRLPEIEQVVDNVLTEENIEQSFEVDYGENIQFPAKVYDNLVYPAGEYEAILVTLGKGKGANWWCVLFPPLCFLDFSNGTSVAEQDQEDEASEDDEEEDKKGKKISFKFFFLEWFS</sequence>
<dbReference type="InterPro" id="IPR014202">
    <property type="entry name" value="Spore_II_R"/>
</dbReference>
<dbReference type="Pfam" id="PF09551">
    <property type="entry name" value="Spore_II_R"/>
    <property type="match status" value="1"/>
</dbReference>
<dbReference type="Proteomes" id="UP001296943">
    <property type="component" value="Unassembled WGS sequence"/>
</dbReference>